<feature type="transmembrane region" description="Helical" evidence="10">
    <location>
        <begin position="30"/>
        <end position="52"/>
    </location>
</feature>
<keyword evidence="5 10" id="KW-0552">Olfaction</keyword>
<comment type="caution">
    <text evidence="10">Lacks conserved residue(s) required for the propagation of feature annotation.</text>
</comment>
<dbReference type="Pfam" id="PF02949">
    <property type="entry name" value="7tm_6"/>
    <property type="match status" value="1"/>
</dbReference>
<evidence type="ECO:0000256" key="2">
    <source>
        <dbReference type="ARBA" id="ARBA00022475"/>
    </source>
</evidence>
<comment type="similarity">
    <text evidence="10">Belongs to the insect chemoreceptor superfamily. Heteromeric odorant receptor channel (TC 1.A.69) family.</text>
</comment>
<dbReference type="GO" id="GO:0005886">
    <property type="term" value="C:plasma membrane"/>
    <property type="evidence" value="ECO:0007669"/>
    <property type="project" value="UniProtKB-SubCell"/>
</dbReference>
<dbReference type="EMBL" id="JALNTZ010000001">
    <property type="protein sequence ID" value="KAJ3664765.1"/>
    <property type="molecule type" value="Genomic_DNA"/>
</dbReference>
<keyword evidence="9 10" id="KW-0807">Transducer</keyword>
<dbReference type="InterPro" id="IPR004117">
    <property type="entry name" value="7tm6_olfct_rcpt"/>
</dbReference>
<evidence type="ECO:0000256" key="3">
    <source>
        <dbReference type="ARBA" id="ARBA00022606"/>
    </source>
</evidence>
<keyword evidence="6 10" id="KW-1133">Transmembrane helix</keyword>
<evidence type="ECO:0000256" key="7">
    <source>
        <dbReference type="ARBA" id="ARBA00023136"/>
    </source>
</evidence>
<dbReference type="Proteomes" id="UP001168821">
    <property type="component" value="Unassembled WGS sequence"/>
</dbReference>
<dbReference type="GO" id="GO:0007165">
    <property type="term" value="P:signal transduction"/>
    <property type="evidence" value="ECO:0007669"/>
    <property type="project" value="UniProtKB-KW"/>
</dbReference>
<keyword evidence="7 10" id="KW-0472">Membrane</keyword>
<comment type="caution">
    <text evidence="11">The sequence shown here is derived from an EMBL/GenBank/DDBJ whole genome shotgun (WGS) entry which is preliminary data.</text>
</comment>
<dbReference type="GO" id="GO:0005549">
    <property type="term" value="F:odorant binding"/>
    <property type="evidence" value="ECO:0007669"/>
    <property type="project" value="InterPro"/>
</dbReference>
<reference evidence="11" key="1">
    <citation type="journal article" date="2023" name="G3 (Bethesda)">
        <title>Whole genome assemblies of Zophobas morio and Tenebrio molitor.</title>
        <authorList>
            <person name="Kaur S."/>
            <person name="Stinson S.A."/>
            <person name="diCenzo G.C."/>
        </authorList>
    </citation>
    <scope>NUCLEOTIDE SEQUENCE</scope>
    <source>
        <strain evidence="11">QUZm001</strain>
    </source>
</reference>
<keyword evidence="2" id="KW-1003">Cell membrane</keyword>
<evidence type="ECO:0000256" key="10">
    <source>
        <dbReference type="RuleBase" id="RU351113"/>
    </source>
</evidence>
<dbReference type="AlphaFoldDB" id="A0AA38IYZ9"/>
<name>A0AA38IYZ9_9CUCU</name>
<evidence type="ECO:0000256" key="9">
    <source>
        <dbReference type="ARBA" id="ARBA00023224"/>
    </source>
</evidence>
<dbReference type="PANTHER" id="PTHR21137">
    <property type="entry name" value="ODORANT RECEPTOR"/>
    <property type="match status" value="1"/>
</dbReference>
<keyword evidence="3 10" id="KW-0716">Sensory transduction</keyword>
<evidence type="ECO:0000256" key="5">
    <source>
        <dbReference type="ARBA" id="ARBA00022725"/>
    </source>
</evidence>
<keyword evidence="12" id="KW-1185">Reference proteome</keyword>
<evidence type="ECO:0000313" key="12">
    <source>
        <dbReference type="Proteomes" id="UP001168821"/>
    </source>
</evidence>
<evidence type="ECO:0000256" key="4">
    <source>
        <dbReference type="ARBA" id="ARBA00022692"/>
    </source>
</evidence>
<evidence type="ECO:0000256" key="6">
    <source>
        <dbReference type="ARBA" id="ARBA00022989"/>
    </source>
</evidence>
<feature type="transmembrane region" description="Helical" evidence="10">
    <location>
        <begin position="122"/>
        <end position="143"/>
    </location>
</feature>
<evidence type="ECO:0000256" key="8">
    <source>
        <dbReference type="ARBA" id="ARBA00023170"/>
    </source>
</evidence>
<proteinExistence type="inferred from homology"/>
<keyword evidence="4 10" id="KW-0812">Transmembrane</keyword>
<protein>
    <recommendedName>
        <fullName evidence="10">Odorant receptor</fullName>
    </recommendedName>
</protein>
<sequence>MSSKEDFLHLSLQFLHGSGLGPTSSKFRKIVSLGVLLPIALIVDFCVIYDYFHIQNDILEIAELMESTSSFGQLLARKFVLATHVKIIRRMLQRRNQFWNYDAFGENFAFYLRAKIILATRVIKVMWILSTILGTLLCFSFVVDDEKIVPLESWKPDDKYLCFALYIMQSLAIIEILYLVGAVDAFYVLMCVEIEIQLKLVRKKIEFVRVGFKSGRWCLKELIVCTKHHNLLLRVHGDLNQVFSEYFLLQNGLTVLAGSVQLYVLMYMTVTFQDMLKCVLYLSALFFQVGMFFMPASDIEEEAEKLALEIYNVNWELSGDGKIRKQLLFMLMRAQEPLRMMGGGMVYINRSEYVVLFRLAFSISTLLGGMNK</sequence>
<dbReference type="PANTHER" id="PTHR21137:SF35">
    <property type="entry name" value="ODORANT RECEPTOR 19A-RELATED"/>
    <property type="match status" value="1"/>
</dbReference>
<organism evidence="11 12">
    <name type="scientific">Zophobas morio</name>
    <dbReference type="NCBI Taxonomy" id="2755281"/>
    <lineage>
        <taxon>Eukaryota</taxon>
        <taxon>Metazoa</taxon>
        <taxon>Ecdysozoa</taxon>
        <taxon>Arthropoda</taxon>
        <taxon>Hexapoda</taxon>
        <taxon>Insecta</taxon>
        <taxon>Pterygota</taxon>
        <taxon>Neoptera</taxon>
        <taxon>Endopterygota</taxon>
        <taxon>Coleoptera</taxon>
        <taxon>Polyphaga</taxon>
        <taxon>Cucujiformia</taxon>
        <taxon>Tenebrionidae</taxon>
        <taxon>Zophobas</taxon>
    </lineage>
</organism>
<dbReference type="GO" id="GO:0004984">
    <property type="term" value="F:olfactory receptor activity"/>
    <property type="evidence" value="ECO:0007669"/>
    <property type="project" value="InterPro"/>
</dbReference>
<feature type="transmembrane region" description="Helical" evidence="10">
    <location>
        <begin position="163"/>
        <end position="189"/>
    </location>
</feature>
<evidence type="ECO:0000256" key="1">
    <source>
        <dbReference type="ARBA" id="ARBA00004651"/>
    </source>
</evidence>
<feature type="transmembrane region" description="Helical" evidence="10">
    <location>
        <begin position="278"/>
        <end position="296"/>
    </location>
</feature>
<accession>A0AA38IYZ9</accession>
<evidence type="ECO:0000313" key="11">
    <source>
        <dbReference type="EMBL" id="KAJ3664765.1"/>
    </source>
</evidence>
<gene>
    <name evidence="11" type="ORF">Zmor_000308</name>
</gene>
<comment type="subcellular location">
    <subcellularLocation>
        <location evidence="1 10">Cell membrane</location>
        <topology evidence="1 10">Multi-pass membrane protein</topology>
    </subcellularLocation>
</comment>
<keyword evidence="8 10" id="KW-0675">Receptor</keyword>